<reference evidence="2 3" key="1">
    <citation type="submission" date="2019-11" db="EMBL/GenBank/DDBJ databases">
        <authorList>
            <person name="Zheng R.K."/>
            <person name="Sun C.M."/>
        </authorList>
    </citation>
    <scope>NUCLEOTIDE SEQUENCE [LARGE SCALE GENOMIC DNA]</scope>
    <source>
        <strain evidence="2 3">WC007</strain>
    </source>
</reference>
<keyword evidence="3" id="KW-1185">Reference proteome</keyword>
<accession>A0A6I6JMK6</accession>
<dbReference type="EMBL" id="CP046401">
    <property type="protein sequence ID" value="QGY42200.1"/>
    <property type="molecule type" value="Genomic_DNA"/>
</dbReference>
<feature type="chain" id="PRO_5026220339" description="Heavy metal-binding domain-containing protein" evidence="1">
    <location>
        <begin position="23"/>
        <end position="114"/>
    </location>
</feature>
<protein>
    <recommendedName>
        <fullName evidence="4">Heavy metal-binding domain-containing protein</fullName>
    </recommendedName>
</protein>
<gene>
    <name evidence="2" type="ORF">GM418_00575</name>
</gene>
<dbReference type="SUPFAM" id="SSF117782">
    <property type="entry name" value="YbjQ-like"/>
    <property type="match status" value="1"/>
</dbReference>
<evidence type="ECO:0000256" key="1">
    <source>
        <dbReference type="SAM" id="SignalP"/>
    </source>
</evidence>
<evidence type="ECO:0008006" key="4">
    <source>
        <dbReference type="Google" id="ProtNLM"/>
    </source>
</evidence>
<sequence length="114" mass="12477">MKTKTLVILIIGVMLASCSATHILTNDNTQRYLPNETKNIEVFSTSKIDREYVIIGDVVSRVEDFNGANASVKYLKKEAAKIGADGIINLRLSIERGYIGNGVEAKGTAVKYIN</sequence>
<keyword evidence="1" id="KW-0732">Signal</keyword>
<dbReference type="AlphaFoldDB" id="A0A6I6JMK6"/>
<proteinExistence type="predicted"/>
<dbReference type="KEGG" id="mcos:GM418_00575"/>
<evidence type="ECO:0000313" key="2">
    <source>
        <dbReference type="EMBL" id="QGY42200.1"/>
    </source>
</evidence>
<dbReference type="PROSITE" id="PS51257">
    <property type="entry name" value="PROKAR_LIPOPROTEIN"/>
    <property type="match status" value="1"/>
</dbReference>
<organism evidence="2 3">
    <name type="scientific">Maribellus comscasis</name>
    <dbReference type="NCBI Taxonomy" id="2681766"/>
    <lineage>
        <taxon>Bacteria</taxon>
        <taxon>Pseudomonadati</taxon>
        <taxon>Bacteroidota</taxon>
        <taxon>Bacteroidia</taxon>
        <taxon>Marinilabiliales</taxon>
        <taxon>Prolixibacteraceae</taxon>
        <taxon>Maribellus</taxon>
    </lineage>
</organism>
<name>A0A6I6JMK6_9BACT</name>
<evidence type="ECO:0000313" key="3">
    <source>
        <dbReference type="Proteomes" id="UP000428260"/>
    </source>
</evidence>
<dbReference type="InterPro" id="IPR035439">
    <property type="entry name" value="UPF0145_dom_sf"/>
</dbReference>
<feature type="signal peptide" evidence="1">
    <location>
        <begin position="1"/>
        <end position="22"/>
    </location>
</feature>
<dbReference type="RefSeq" id="WP_158862141.1">
    <property type="nucleotide sequence ID" value="NZ_CP046401.1"/>
</dbReference>
<dbReference type="Proteomes" id="UP000428260">
    <property type="component" value="Chromosome"/>
</dbReference>